<accession>A0A1A9B406</accession>
<dbReference type="Pfam" id="PF04101">
    <property type="entry name" value="Glyco_tran_28_C"/>
    <property type="match status" value="1"/>
</dbReference>
<evidence type="ECO:0000313" key="3">
    <source>
        <dbReference type="Proteomes" id="UP000199558"/>
    </source>
</evidence>
<dbReference type="Gene3D" id="3.40.50.2000">
    <property type="entry name" value="Glycogen Phosphorylase B"/>
    <property type="match status" value="1"/>
</dbReference>
<reference evidence="3" key="1">
    <citation type="submission" date="2016-06" db="EMBL/GenBank/DDBJ databases">
        <authorList>
            <person name="Varghese N."/>
            <person name="Submissions Spin"/>
        </authorList>
    </citation>
    <scope>NUCLEOTIDE SEQUENCE [LARGE SCALE GENOMIC DNA]</scope>
    <source>
        <strain evidence="3">DSM 45794</strain>
    </source>
</reference>
<proteinExistence type="predicted"/>
<sequence>MTSFIPRQRQTDPEPDTVLAMVGTDVHRFDRLVGWLERWWTARADGPRQVRLVLQYGSSTPPDLPDAVPFLAHDELQRAIAEANVVVCHGGPATITEARRNGHLPIVVPRDPAHHEHVDNHQQLFSRRLGSAGMVRLVETEADLVEALDKALVDPATFRLDADPDRPDPRAAAAARVGQIVEDLVRQRASGRRRWWR</sequence>
<dbReference type="SUPFAM" id="SSF53756">
    <property type="entry name" value="UDP-Glycosyltransferase/glycogen phosphorylase"/>
    <property type="match status" value="1"/>
</dbReference>
<dbReference type="Proteomes" id="UP000199558">
    <property type="component" value="Unassembled WGS sequence"/>
</dbReference>
<keyword evidence="3" id="KW-1185">Reference proteome</keyword>
<protein>
    <submittedName>
        <fullName evidence="2">UDP-N-acetylglucosamine transferase subunit ALG13</fullName>
    </submittedName>
</protein>
<dbReference type="STRING" id="946078.GA0070622_0602"/>
<name>A0A1A9B406_9ACTN</name>
<dbReference type="EMBL" id="FLRH01000003">
    <property type="protein sequence ID" value="SBT63647.1"/>
    <property type="molecule type" value="Genomic_DNA"/>
</dbReference>
<feature type="domain" description="Glycosyl transferase family 28 C-terminal" evidence="1">
    <location>
        <begin position="29"/>
        <end position="155"/>
    </location>
</feature>
<organism evidence="2 3">
    <name type="scientific">Micromonospora sediminicola</name>
    <dbReference type="NCBI Taxonomy" id="946078"/>
    <lineage>
        <taxon>Bacteria</taxon>
        <taxon>Bacillati</taxon>
        <taxon>Actinomycetota</taxon>
        <taxon>Actinomycetes</taxon>
        <taxon>Micromonosporales</taxon>
        <taxon>Micromonosporaceae</taxon>
        <taxon>Micromonospora</taxon>
    </lineage>
</organism>
<dbReference type="InterPro" id="IPR007235">
    <property type="entry name" value="Glyco_trans_28_C"/>
</dbReference>
<evidence type="ECO:0000259" key="1">
    <source>
        <dbReference type="Pfam" id="PF04101"/>
    </source>
</evidence>
<dbReference type="GO" id="GO:0016758">
    <property type="term" value="F:hexosyltransferase activity"/>
    <property type="evidence" value="ECO:0007669"/>
    <property type="project" value="InterPro"/>
</dbReference>
<keyword evidence="2" id="KW-0808">Transferase</keyword>
<evidence type="ECO:0000313" key="2">
    <source>
        <dbReference type="EMBL" id="SBT63647.1"/>
    </source>
</evidence>
<dbReference type="AlphaFoldDB" id="A0A1A9B406"/>
<gene>
    <name evidence="2" type="ORF">GA0070622_0602</name>
</gene>